<dbReference type="AlphaFoldDB" id="A0A2X4V196"/>
<name>A0A2X4V196_9GAMM</name>
<sequence>MIRKMLIGAAALLISACQTSGISGQPTADEADGALKSAFLLDAQRNDSSAAREALQQDVAHLKVTAVDKCELQNKATLVCSVYSEFTPAGSDEVHRTFDRISFSRTDGEWVATLSKP</sequence>
<evidence type="ECO:0000313" key="2">
    <source>
        <dbReference type="EMBL" id="SQI39050.1"/>
    </source>
</evidence>
<keyword evidence="1" id="KW-0732">Signal</keyword>
<dbReference type="KEGG" id="lri:NCTC12151_01292"/>
<evidence type="ECO:0000313" key="3">
    <source>
        <dbReference type="Proteomes" id="UP000249005"/>
    </source>
</evidence>
<accession>A0A2X4V196</accession>
<organism evidence="2 3">
    <name type="scientific">Leminorella richardii</name>
    <dbReference type="NCBI Taxonomy" id="158841"/>
    <lineage>
        <taxon>Bacteria</taxon>
        <taxon>Pseudomonadati</taxon>
        <taxon>Pseudomonadota</taxon>
        <taxon>Gammaproteobacteria</taxon>
        <taxon>Enterobacterales</taxon>
        <taxon>Budviciaceae</taxon>
        <taxon>Leminorella</taxon>
    </lineage>
</organism>
<keyword evidence="3" id="KW-1185">Reference proteome</keyword>
<evidence type="ECO:0008006" key="4">
    <source>
        <dbReference type="Google" id="ProtNLM"/>
    </source>
</evidence>
<protein>
    <recommendedName>
        <fullName evidence="4">Lipoprotein</fullName>
    </recommendedName>
</protein>
<dbReference type="PROSITE" id="PS51257">
    <property type="entry name" value="PROKAR_LIPOPROTEIN"/>
    <property type="match status" value="1"/>
</dbReference>
<proteinExistence type="predicted"/>
<reference evidence="2 3" key="1">
    <citation type="submission" date="2018-06" db="EMBL/GenBank/DDBJ databases">
        <authorList>
            <consortium name="Pathogen Informatics"/>
            <person name="Doyle S."/>
        </authorList>
    </citation>
    <scope>NUCLEOTIDE SEQUENCE [LARGE SCALE GENOMIC DNA]</scope>
    <source>
        <strain evidence="2 3">NCTC12151</strain>
    </source>
</reference>
<feature type="chain" id="PRO_5016094096" description="Lipoprotein" evidence="1">
    <location>
        <begin position="21"/>
        <end position="117"/>
    </location>
</feature>
<dbReference type="OrthoDB" id="6637855at2"/>
<feature type="signal peptide" evidence="1">
    <location>
        <begin position="1"/>
        <end position="20"/>
    </location>
</feature>
<dbReference type="EMBL" id="LS483470">
    <property type="protein sequence ID" value="SQI39050.1"/>
    <property type="molecule type" value="Genomic_DNA"/>
</dbReference>
<dbReference type="Proteomes" id="UP000249005">
    <property type="component" value="Chromosome 1"/>
</dbReference>
<dbReference type="RefSeq" id="WP_111739895.1">
    <property type="nucleotide sequence ID" value="NZ_LR698987.1"/>
</dbReference>
<gene>
    <name evidence="2" type="ORF">NCTC12151_01292</name>
</gene>
<evidence type="ECO:0000256" key="1">
    <source>
        <dbReference type="SAM" id="SignalP"/>
    </source>
</evidence>